<dbReference type="Proteomes" id="UP000823674">
    <property type="component" value="Chromosome A08"/>
</dbReference>
<evidence type="ECO:0000313" key="2">
    <source>
        <dbReference type="Proteomes" id="UP000823674"/>
    </source>
</evidence>
<organism evidence="1 2">
    <name type="scientific">Brassica rapa subsp. trilocularis</name>
    <dbReference type="NCBI Taxonomy" id="1813537"/>
    <lineage>
        <taxon>Eukaryota</taxon>
        <taxon>Viridiplantae</taxon>
        <taxon>Streptophyta</taxon>
        <taxon>Embryophyta</taxon>
        <taxon>Tracheophyta</taxon>
        <taxon>Spermatophyta</taxon>
        <taxon>Magnoliopsida</taxon>
        <taxon>eudicotyledons</taxon>
        <taxon>Gunneridae</taxon>
        <taxon>Pentapetalae</taxon>
        <taxon>rosids</taxon>
        <taxon>malvids</taxon>
        <taxon>Brassicales</taxon>
        <taxon>Brassicaceae</taxon>
        <taxon>Brassiceae</taxon>
        <taxon>Brassica</taxon>
    </lineage>
</organism>
<gene>
    <name evidence="1" type="primary">A08p016230.1_BraROA</name>
    <name evidence="1" type="ORF">IGI04_030583</name>
</gene>
<proteinExistence type="predicted"/>
<protein>
    <submittedName>
        <fullName evidence="1">Uncharacterized protein</fullName>
    </submittedName>
</protein>
<name>A0ABQ7LR52_BRACM</name>
<evidence type="ECO:0000313" key="1">
    <source>
        <dbReference type="EMBL" id="KAG5389042.1"/>
    </source>
</evidence>
<dbReference type="EMBL" id="JADBGQ010000007">
    <property type="protein sequence ID" value="KAG5389042.1"/>
    <property type="molecule type" value="Genomic_DNA"/>
</dbReference>
<comment type="caution">
    <text evidence="1">The sequence shown here is derived from an EMBL/GenBank/DDBJ whole genome shotgun (WGS) entry which is preliminary data.</text>
</comment>
<reference evidence="1 2" key="1">
    <citation type="submission" date="2021-03" db="EMBL/GenBank/DDBJ databases">
        <authorList>
            <person name="King G.J."/>
            <person name="Bancroft I."/>
            <person name="Baten A."/>
            <person name="Bloomfield J."/>
            <person name="Borpatragohain P."/>
            <person name="He Z."/>
            <person name="Irish N."/>
            <person name="Irwin J."/>
            <person name="Liu K."/>
            <person name="Mauleon R.P."/>
            <person name="Moore J."/>
            <person name="Morris R."/>
            <person name="Ostergaard L."/>
            <person name="Wang B."/>
            <person name="Wells R."/>
        </authorList>
    </citation>
    <scope>NUCLEOTIDE SEQUENCE [LARGE SCALE GENOMIC DNA]</scope>
    <source>
        <strain evidence="1">R-o-18</strain>
        <tissue evidence="1">Leaf</tissue>
    </source>
</reference>
<keyword evidence="2" id="KW-1185">Reference proteome</keyword>
<sequence length="91" mass="10394">MATTKISGAVKVEELSEMEEEASEVTAGGVKVFEDFMENFCFMHANSSEVFQEVFHLMHANSFEVFQEVFHLMHAKSFEVFQEVFSSIQDS</sequence>
<accession>A0ABQ7LR52</accession>